<dbReference type="SUPFAM" id="SSF158745">
    <property type="entry name" value="LanC-like"/>
    <property type="match status" value="1"/>
</dbReference>
<protein>
    <recommendedName>
        <fullName evidence="4">Lantibiotic biosynthesis protein</fullName>
    </recommendedName>
</protein>
<dbReference type="OrthoDB" id="6313827at2"/>
<evidence type="ECO:0000313" key="3">
    <source>
        <dbReference type="Proteomes" id="UP000028703"/>
    </source>
</evidence>
<evidence type="ECO:0000256" key="1">
    <source>
        <dbReference type="PIRSR" id="PIRSR607822-1"/>
    </source>
</evidence>
<dbReference type="CDD" id="cd04793">
    <property type="entry name" value="LanC"/>
    <property type="match status" value="1"/>
</dbReference>
<feature type="binding site" evidence="1">
    <location>
        <position position="304"/>
    </location>
    <ligand>
        <name>Zn(2+)</name>
        <dbReference type="ChEBI" id="CHEBI:29105"/>
    </ligand>
</feature>
<dbReference type="EMBL" id="JPRO01000001">
    <property type="protein sequence ID" value="KFF08941.1"/>
    <property type="molecule type" value="Genomic_DNA"/>
</dbReference>
<evidence type="ECO:0008006" key="4">
    <source>
        <dbReference type="Google" id="ProtNLM"/>
    </source>
</evidence>
<dbReference type="PRINTS" id="PR01955">
    <property type="entry name" value="LANCFRANKIA"/>
</dbReference>
<organism evidence="2 3">
    <name type="scientific">Chryseobacterium luteum</name>
    <dbReference type="NCBI Taxonomy" id="421531"/>
    <lineage>
        <taxon>Bacteria</taxon>
        <taxon>Pseudomonadati</taxon>
        <taxon>Bacteroidota</taxon>
        <taxon>Flavobacteriia</taxon>
        <taxon>Flavobacteriales</taxon>
        <taxon>Weeksellaceae</taxon>
        <taxon>Chryseobacterium group</taxon>
        <taxon>Chryseobacterium</taxon>
    </lineage>
</organism>
<sequence>MKNLLIELENINERINNHLKLINRKGGLLDDLGGITLFKFYYGRYKNNPDDISVANSLVDIIINNIQASAYHNIKYSNGSAGLGWLLKHLKKEDFIDFESGDIFSDLDEIILEYSIKELEKGNYDFLHGAMGGLHYFLEDVPNLPSIQIICSKLDETKHQAHNKYSFWPFYNILDHTIHEETINLGLSHGQPSIVSILASVYKIFPQKNLKKLLEDAVQTVLFCKNTSGSYSIFPPRFIISQGTKNHTSRMAWCYGDPGIACSLWNAGEALNNKVLKKNALECINNSLNRKSLTANLIKDAGLCHGSAGILQIFNSFANKTNNKSIENIIPYWQGVTTELINTNTEEVPSGFSAWNEKNGYYNDFGLLQGLSGIGLALLSLADDNSFNWQRALLI</sequence>
<dbReference type="GO" id="GO:0031179">
    <property type="term" value="P:peptide modification"/>
    <property type="evidence" value="ECO:0007669"/>
    <property type="project" value="InterPro"/>
</dbReference>
<dbReference type="SMART" id="SM01260">
    <property type="entry name" value="LANC_like"/>
    <property type="match status" value="1"/>
</dbReference>
<comment type="caution">
    <text evidence="2">The sequence shown here is derived from an EMBL/GenBank/DDBJ whole genome shotgun (WGS) entry which is preliminary data.</text>
</comment>
<evidence type="ECO:0000313" key="2">
    <source>
        <dbReference type="EMBL" id="KFF08941.1"/>
    </source>
</evidence>
<dbReference type="InterPro" id="IPR007822">
    <property type="entry name" value="LANC-like"/>
</dbReference>
<dbReference type="Pfam" id="PF05147">
    <property type="entry name" value="LANC_like"/>
    <property type="match status" value="1"/>
</dbReference>
<gene>
    <name evidence="2" type="ORF">IX38_00025</name>
</gene>
<accession>A0A085ZWX7</accession>
<dbReference type="RefSeq" id="WP_034700699.1">
    <property type="nucleotide sequence ID" value="NZ_JPRO01000001.1"/>
</dbReference>
<reference evidence="2 3" key="1">
    <citation type="submission" date="2014-07" db="EMBL/GenBank/DDBJ databases">
        <title>Genome of Chryseobacterium luteum DSM 18605.</title>
        <authorList>
            <person name="Stropko S.J."/>
            <person name="Pipes S.E."/>
            <person name="Newman J.D."/>
        </authorList>
    </citation>
    <scope>NUCLEOTIDE SEQUENCE [LARGE SCALE GENOMIC DNA]</scope>
    <source>
        <strain evidence="2 3">DSM 18605</strain>
    </source>
</reference>
<name>A0A085ZWX7_9FLAO</name>
<feature type="binding site" evidence="1">
    <location>
        <position position="305"/>
    </location>
    <ligand>
        <name>Zn(2+)</name>
        <dbReference type="ChEBI" id="CHEBI:29105"/>
    </ligand>
</feature>
<dbReference type="GO" id="GO:0005886">
    <property type="term" value="C:plasma membrane"/>
    <property type="evidence" value="ECO:0007669"/>
    <property type="project" value="TreeGrafter"/>
</dbReference>
<dbReference type="Gene3D" id="1.50.10.20">
    <property type="match status" value="1"/>
</dbReference>
<dbReference type="eggNOG" id="COG4403">
    <property type="taxonomic scope" value="Bacteria"/>
</dbReference>
<dbReference type="PANTHER" id="PTHR12736:SF7">
    <property type="entry name" value="LANC-LIKE PROTEIN 3"/>
    <property type="match status" value="1"/>
</dbReference>
<keyword evidence="1" id="KW-0479">Metal-binding</keyword>
<keyword evidence="3" id="KW-1185">Reference proteome</keyword>
<dbReference type="GO" id="GO:0046872">
    <property type="term" value="F:metal ion binding"/>
    <property type="evidence" value="ECO:0007669"/>
    <property type="project" value="UniProtKB-KW"/>
</dbReference>
<dbReference type="STRING" id="421531.IX38_00025"/>
<dbReference type="Proteomes" id="UP000028703">
    <property type="component" value="Unassembled WGS sequence"/>
</dbReference>
<dbReference type="InterPro" id="IPR033889">
    <property type="entry name" value="LanC"/>
</dbReference>
<proteinExistence type="predicted"/>
<dbReference type="PRINTS" id="PR01950">
    <property type="entry name" value="LANCSUPER"/>
</dbReference>
<feature type="binding site" evidence="1">
    <location>
        <position position="254"/>
    </location>
    <ligand>
        <name>Zn(2+)</name>
        <dbReference type="ChEBI" id="CHEBI:29105"/>
    </ligand>
</feature>
<keyword evidence="1" id="KW-0862">Zinc</keyword>
<dbReference type="AlphaFoldDB" id="A0A085ZWX7"/>
<dbReference type="PANTHER" id="PTHR12736">
    <property type="entry name" value="LANC-LIKE PROTEIN"/>
    <property type="match status" value="1"/>
</dbReference>